<evidence type="ECO:0000256" key="4">
    <source>
        <dbReference type="ARBA" id="ARBA00022989"/>
    </source>
</evidence>
<dbReference type="Gene3D" id="1.20.1250.20">
    <property type="entry name" value="MFS general substrate transporter like domains"/>
    <property type="match status" value="1"/>
</dbReference>
<evidence type="ECO:0000256" key="5">
    <source>
        <dbReference type="ARBA" id="ARBA00023136"/>
    </source>
</evidence>
<feature type="transmembrane region" description="Helical" evidence="6">
    <location>
        <begin position="36"/>
        <end position="56"/>
    </location>
</feature>
<dbReference type="Gene3D" id="1.20.1720.10">
    <property type="entry name" value="Multidrug resistance protein D"/>
    <property type="match status" value="1"/>
</dbReference>
<feature type="transmembrane region" description="Helical" evidence="6">
    <location>
        <begin position="522"/>
        <end position="541"/>
    </location>
</feature>
<feature type="transmembrane region" description="Helical" evidence="6">
    <location>
        <begin position="307"/>
        <end position="327"/>
    </location>
</feature>
<dbReference type="InterPro" id="IPR036259">
    <property type="entry name" value="MFS_trans_sf"/>
</dbReference>
<protein>
    <recommendedName>
        <fullName evidence="7">Major facilitator superfamily (MFS) profile domain-containing protein</fullName>
    </recommendedName>
</protein>
<name>A0AAD4CI46_ASPNN</name>
<dbReference type="GO" id="GO:0022857">
    <property type="term" value="F:transmembrane transporter activity"/>
    <property type="evidence" value="ECO:0007669"/>
    <property type="project" value="InterPro"/>
</dbReference>
<dbReference type="InterPro" id="IPR010573">
    <property type="entry name" value="MFS_Str1/Tri12-like"/>
</dbReference>
<evidence type="ECO:0000256" key="6">
    <source>
        <dbReference type="SAM" id="Phobius"/>
    </source>
</evidence>
<dbReference type="PANTHER" id="PTHR23501:SF109">
    <property type="entry name" value="MAJOR FACILITATOR SUPERFAMILY (MFS) PROFILE DOMAIN-CONTAINING PROTEIN-RELATED"/>
    <property type="match status" value="1"/>
</dbReference>
<dbReference type="PANTHER" id="PTHR23501">
    <property type="entry name" value="MAJOR FACILITATOR SUPERFAMILY"/>
    <property type="match status" value="1"/>
</dbReference>
<dbReference type="Proteomes" id="UP001194746">
    <property type="component" value="Unassembled WGS sequence"/>
</dbReference>
<sequence length="577" mass="61745">MEKPVAMDKSVEKPNVDIIANEALGSSIPPGYYTSWGFLGSTTAIAVGCISGYGGWLLAASSLQRINEDLGPSPDALWMPMANTLGSAVGMFLFGRLSDIFGRRWPMLLSNVIVLIGSVTAATTTSIHGIIAANALIGIGSAALLSYAITLAELIPYKARGYVSCVIFITAMPTNAFGPIVAKSFIAHTRQTWRWAYYLNIITTGCALLLFAVFYHPPTFAMLHVGQTKRRRLLSLDYGGLFLLVAGLVLFLLGLNWGGQMYPWGSARVIATITIGICTLVALVIYEFTVPRDPILPPSILKNQQCMVLIGVASIGGMVYYGMSVFWPEMVSTLFTDDLEEQGWLTMTATAGAALGNIVAGATFQLGKFRWQLVAASALMTTFFGAMASVDQHTRERGIAFTVLGTFFAGWLEGPTMAAITYAVDQADIGLIAGLLNAIRVCMGGVAVAIYNAALDNKKTHLLHKLVPDTAQQMGLPSSSISAVFDALEQGLPVSAVPGMNETTEVALSNVAKNALAGACQLVFEIIIALDGLALIASFFVHNVDQFLTSEVSRRLHSFHTKQQDEESEVCPANEGD</sequence>
<feature type="transmembrane region" description="Helical" evidence="6">
    <location>
        <begin position="130"/>
        <end position="149"/>
    </location>
</feature>
<dbReference type="GO" id="GO:0005886">
    <property type="term" value="C:plasma membrane"/>
    <property type="evidence" value="ECO:0007669"/>
    <property type="project" value="TreeGrafter"/>
</dbReference>
<reference evidence="8" key="1">
    <citation type="journal article" date="2019" name="Beilstein J. Org. Chem.">
        <title>Nanangenines: drimane sesquiterpenoids as the dominant metabolite cohort of a novel Australian fungus, Aspergillus nanangensis.</title>
        <authorList>
            <person name="Lacey H.J."/>
            <person name="Gilchrist C.L.M."/>
            <person name="Crombie A."/>
            <person name="Kalaitzis J.A."/>
            <person name="Vuong D."/>
            <person name="Rutledge P.J."/>
            <person name="Turner P."/>
            <person name="Pitt J.I."/>
            <person name="Lacey E."/>
            <person name="Chooi Y.H."/>
            <person name="Piggott A.M."/>
        </authorList>
    </citation>
    <scope>NUCLEOTIDE SEQUENCE</scope>
    <source>
        <strain evidence="8">MST-FP2251</strain>
    </source>
</reference>
<feature type="transmembrane region" description="Helical" evidence="6">
    <location>
        <begin position="76"/>
        <end position="95"/>
    </location>
</feature>
<feature type="transmembrane region" description="Helical" evidence="6">
    <location>
        <begin position="399"/>
        <end position="423"/>
    </location>
</feature>
<evidence type="ECO:0000256" key="2">
    <source>
        <dbReference type="ARBA" id="ARBA00022448"/>
    </source>
</evidence>
<comment type="caution">
    <text evidence="8">The sequence shown here is derived from an EMBL/GenBank/DDBJ whole genome shotgun (WGS) entry which is preliminary data.</text>
</comment>
<feature type="transmembrane region" description="Helical" evidence="6">
    <location>
        <begin position="161"/>
        <end position="182"/>
    </location>
</feature>
<reference evidence="8" key="2">
    <citation type="submission" date="2020-02" db="EMBL/GenBank/DDBJ databases">
        <authorList>
            <person name="Gilchrist C.L.M."/>
            <person name="Chooi Y.-H."/>
        </authorList>
    </citation>
    <scope>NUCLEOTIDE SEQUENCE</scope>
    <source>
        <strain evidence="8">MST-FP2251</strain>
    </source>
</reference>
<evidence type="ECO:0000313" key="8">
    <source>
        <dbReference type="EMBL" id="KAF9886959.1"/>
    </source>
</evidence>
<dbReference type="InterPro" id="IPR020846">
    <property type="entry name" value="MFS_dom"/>
</dbReference>
<evidence type="ECO:0000256" key="3">
    <source>
        <dbReference type="ARBA" id="ARBA00022692"/>
    </source>
</evidence>
<dbReference type="Pfam" id="PF06609">
    <property type="entry name" value="TRI12"/>
    <property type="match status" value="1"/>
</dbReference>
<feature type="domain" description="Major facilitator superfamily (MFS) profile" evidence="7">
    <location>
        <begin position="40"/>
        <end position="546"/>
    </location>
</feature>
<keyword evidence="3 6" id="KW-0812">Transmembrane</keyword>
<keyword evidence="4 6" id="KW-1133">Transmembrane helix</keyword>
<feature type="transmembrane region" description="Helical" evidence="6">
    <location>
        <begin position="267"/>
        <end position="286"/>
    </location>
</feature>
<feature type="transmembrane region" description="Helical" evidence="6">
    <location>
        <begin position="429"/>
        <end position="455"/>
    </location>
</feature>
<keyword evidence="9" id="KW-1185">Reference proteome</keyword>
<comment type="subcellular location">
    <subcellularLocation>
        <location evidence="1">Membrane</location>
        <topology evidence="1">Multi-pass membrane protein</topology>
    </subcellularLocation>
</comment>
<feature type="transmembrane region" description="Helical" evidence="6">
    <location>
        <begin position="369"/>
        <end position="387"/>
    </location>
</feature>
<organism evidence="8 9">
    <name type="scientific">Aspergillus nanangensis</name>
    <dbReference type="NCBI Taxonomy" id="2582783"/>
    <lineage>
        <taxon>Eukaryota</taxon>
        <taxon>Fungi</taxon>
        <taxon>Dikarya</taxon>
        <taxon>Ascomycota</taxon>
        <taxon>Pezizomycotina</taxon>
        <taxon>Eurotiomycetes</taxon>
        <taxon>Eurotiomycetidae</taxon>
        <taxon>Eurotiales</taxon>
        <taxon>Aspergillaceae</taxon>
        <taxon>Aspergillus</taxon>
        <taxon>Aspergillus subgen. Circumdati</taxon>
    </lineage>
</organism>
<dbReference type="EMBL" id="VCAU01000069">
    <property type="protein sequence ID" value="KAF9886959.1"/>
    <property type="molecule type" value="Genomic_DNA"/>
</dbReference>
<evidence type="ECO:0000256" key="1">
    <source>
        <dbReference type="ARBA" id="ARBA00004141"/>
    </source>
</evidence>
<keyword evidence="2" id="KW-0813">Transport</keyword>
<feature type="transmembrane region" description="Helical" evidence="6">
    <location>
        <begin position="194"/>
        <end position="215"/>
    </location>
</feature>
<accession>A0AAD4CI46</accession>
<feature type="transmembrane region" description="Helical" evidence="6">
    <location>
        <begin position="107"/>
        <end position="124"/>
    </location>
</feature>
<evidence type="ECO:0000313" key="9">
    <source>
        <dbReference type="Proteomes" id="UP001194746"/>
    </source>
</evidence>
<dbReference type="PROSITE" id="PS50850">
    <property type="entry name" value="MFS"/>
    <property type="match status" value="1"/>
</dbReference>
<gene>
    <name evidence="8" type="ORF">FE257_010700</name>
</gene>
<keyword evidence="5 6" id="KW-0472">Membrane</keyword>
<proteinExistence type="predicted"/>
<dbReference type="AlphaFoldDB" id="A0AAD4CI46"/>
<evidence type="ECO:0000259" key="7">
    <source>
        <dbReference type="PROSITE" id="PS50850"/>
    </source>
</evidence>
<dbReference type="SUPFAM" id="SSF103473">
    <property type="entry name" value="MFS general substrate transporter"/>
    <property type="match status" value="1"/>
</dbReference>
<feature type="transmembrane region" description="Helical" evidence="6">
    <location>
        <begin position="236"/>
        <end position="255"/>
    </location>
</feature>